<dbReference type="SUPFAM" id="SSF52540">
    <property type="entry name" value="P-loop containing nucleoside triphosphate hydrolases"/>
    <property type="match status" value="1"/>
</dbReference>
<evidence type="ECO:0000256" key="2">
    <source>
        <dbReference type="ARBA" id="ARBA00022801"/>
    </source>
</evidence>
<dbReference type="InterPro" id="IPR014016">
    <property type="entry name" value="UvrD-like_ATP-bd"/>
</dbReference>
<dbReference type="PANTHER" id="PTHR11070">
    <property type="entry name" value="UVRD / RECB / PCRA DNA HELICASE FAMILY MEMBER"/>
    <property type="match status" value="1"/>
</dbReference>
<dbReference type="EC" id="3.6.4.12" evidence="7"/>
<keyword evidence="1 5" id="KW-0547">Nucleotide-binding</keyword>
<evidence type="ECO:0000256" key="3">
    <source>
        <dbReference type="ARBA" id="ARBA00022806"/>
    </source>
</evidence>
<dbReference type="GO" id="GO:0005524">
    <property type="term" value="F:ATP binding"/>
    <property type="evidence" value="ECO:0007669"/>
    <property type="project" value="UniProtKB-UniRule"/>
</dbReference>
<name>A0A5C6DRD0_9BACT</name>
<dbReference type="Pfam" id="PF00580">
    <property type="entry name" value="UvrD-helicase"/>
    <property type="match status" value="1"/>
</dbReference>
<accession>A0A5C6DRD0</accession>
<reference evidence="7 8" key="1">
    <citation type="submission" date="2019-02" db="EMBL/GenBank/DDBJ databases">
        <title>Deep-cultivation of Planctomycetes and their phenomic and genomic characterization uncovers novel biology.</title>
        <authorList>
            <person name="Wiegand S."/>
            <person name="Jogler M."/>
            <person name="Boedeker C."/>
            <person name="Pinto D."/>
            <person name="Vollmers J."/>
            <person name="Rivas-Marin E."/>
            <person name="Kohn T."/>
            <person name="Peeters S.H."/>
            <person name="Heuer A."/>
            <person name="Rast P."/>
            <person name="Oberbeckmann S."/>
            <person name="Bunk B."/>
            <person name="Jeske O."/>
            <person name="Meyerdierks A."/>
            <person name="Storesund J.E."/>
            <person name="Kallscheuer N."/>
            <person name="Luecker S."/>
            <person name="Lage O.M."/>
            <person name="Pohl T."/>
            <person name="Merkel B.J."/>
            <person name="Hornburger P."/>
            <person name="Mueller R.-W."/>
            <person name="Bruemmer F."/>
            <person name="Labrenz M."/>
            <person name="Spormann A.M."/>
            <person name="Op Den Camp H."/>
            <person name="Overmann J."/>
            <person name="Amann R."/>
            <person name="Jetten M.S.M."/>
            <person name="Mascher T."/>
            <person name="Medema M.H."/>
            <person name="Devos D.P."/>
            <person name="Kaster A.-K."/>
            <person name="Ovreas L."/>
            <person name="Rohde M."/>
            <person name="Galperin M.Y."/>
            <person name="Jogler C."/>
        </authorList>
    </citation>
    <scope>NUCLEOTIDE SEQUENCE [LARGE SCALE GENOMIC DNA]</scope>
    <source>
        <strain evidence="7 8">Q31b</strain>
    </source>
</reference>
<evidence type="ECO:0000313" key="7">
    <source>
        <dbReference type="EMBL" id="TWU39843.1"/>
    </source>
</evidence>
<comment type="caution">
    <text evidence="7">The sequence shown here is derived from an EMBL/GenBank/DDBJ whole genome shotgun (WGS) entry which is preliminary data.</text>
</comment>
<dbReference type="Gene3D" id="3.40.50.300">
    <property type="entry name" value="P-loop containing nucleotide triphosphate hydrolases"/>
    <property type="match status" value="2"/>
</dbReference>
<dbReference type="PROSITE" id="PS51198">
    <property type="entry name" value="UVRD_HELICASE_ATP_BIND"/>
    <property type="match status" value="1"/>
</dbReference>
<keyword evidence="4 5" id="KW-0067">ATP-binding</keyword>
<evidence type="ECO:0000256" key="5">
    <source>
        <dbReference type="PROSITE-ProRule" id="PRU00560"/>
    </source>
</evidence>
<keyword evidence="2 5" id="KW-0378">Hydrolase</keyword>
<keyword evidence="3 5" id="KW-0347">Helicase</keyword>
<dbReference type="InterPro" id="IPR027417">
    <property type="entry name" value="P-loop_NTPase"/>
</dbReference>
<feature type="domain" description="UvrD-like helicase ATP-binding" evidence="6">
    <location>
        <begin position="2"/>
        <end position="298"/>
    </location>
</feature>
<dbReference type="GO" id="GO:0003677">
    <property type="term" value="F:DNA binding"/>
    <property type="evidence" value="ECO:0007669"/>
    <property type="project" value="InterPro"/>
</dbReference>
<feature type="binding site" evidence="5">
    <location>
        <begin position="23"/>
        <end position="30"/>
    </location>
    <ligand>
        <name>ATP</name>
        <dbReference type="ChEBI" id="CHEBI:30616"/>
    </ligand>
</feature>
<dbReference type="GO" id="GO:0016787">
    <property type="term" value="F:hydrolase activity"/>
    <property type="evidence" value="ECO:0007669"/>
    <property type="project" value="UniProtKB-UniRule"/>
</dbReference>
<dbReference type="Proteomes" id="UP000315471">
    <property type="component" value="Unassembled WGS sequence"/>
</dbReference>
<protein>
    <submittedName>
        <fullName evidence="7">ATP-dependent DNA helicase PcrA</fullName>
        <ecNumber evidence="7">3.6.4.12</ecNumber>
    </submittedName>
</protein>
<evidence type="ECO:0000313" key="8">
    <source>
        <dbReference type="Proteomes" id="UP000315471"/>
    </source>
</evidence>
<proteinExistence type="predicted"/>
<dbReference type="GO" id="GO:0005829">
    <property type="term" value="C:cytosol"/>
    <property type="evidence" value="ECO:0007669"/>
    <property type="project" value="TreeGrafter"/>
</dbReference>
<sequence>MNATEIKSDERLDDIEHHFRVTAGPGSGKTHWLTHHIHNVARRSSRLTSVSKIAVISHTNVAVRELVSRLGNTAGSTEISTIHSFLYRNIVRPYLHLAPAILGGTPIAHQDVNGHDEHHPYTRRLHDWLRSNGKARLLLGSEKTKYKQIVKCLRAIGTQVNDHGDAEFVYFGDTYSQEVGNLLTHTSLLGYKKLYWEAGQLSHEDVLFFSHRLLKSFPNICRFLSARFPYLFIDEYQDTTPIPADIANWLSAEGTIVGVIGDPAQSIFGFAGASQDHFQRHCLPGQRDYSILGNRRSTASIVSVLNKVRTDRLQQESLRDAVGKTPIVVSGELATAIETTRKFFGEDADLLCLARDHASVSKIRLALGHATSNPWKLLDASEVDRPRFLSQLAESVSLSDQQMFDLAVRRLARTCSSSKKLRAPFAGEIAVTQLFRYGFAVSLLEFSINRCEFSPNETCLDFYNGLRDFVMGEFSGVTIAKPKAIGKFYQAAQKIRFRDLLTTVRTSEESRMTRTIHQAKGCESHSCFVLLSDDAIDHLINPVPMDQEHQITYVAISRARDQLAIYCPSHDRAAELIGLGFRNPIAK</sequence>
<evidence type="ECO:0000259" key="6">
    <source>
        <dbReference type="PROSITE" id="PS51198"/>
    </source>
</evidence>
<dbReference type="AlphaFoldDB" id="A0A5C6DRD0"/>
<gene>
    <name evidence="7" type="primary">pcrA_3</name>
    <name evidence="7" type="ORF">Q31b_31580</name>
</gene>
<dbReference type="PANTHER" id="PTHR11070:SF3">
    <property type="entry name" value="DNA 3'-5' HELICASE"/>
    <property type="match status" value="1"/>
</dbReference>
<evidence type="ECO:0000256" key="1">
    <source>
        <dbReference type="ARBA" id="ARBA00022741"/>
    </source>
</evidence>
<dbReference type="GO" id="GO:0000725">
    <property type="term" value="P:recombinational repair"/>
    <property type="evidence" value="ECO:0007669"/>
    <property type="project" value="TreeGrafter"/>
</dbReference>
<evidence type="ECO:0000256" key="4">
    <source>
        <dbReference type="ARBA" id="ARBA00022840"/>
    </source>
</evidence>
<dbReference type="InterPro" id="IPR000212">
    <property type="entry name" value="DNA_helicase_UvrD/REP"/>
</dbReference>
<dbReference type="EMBL" id="SJPY01000005">
    <property type="protein sequence ID" value="TWU39843.1"/>
    <property type="molecule type" value="Genomic_DNA"/>
</dbReference>
<organism evidence="7 8">
    <name type="scientific">Novipirellula aureliae</name>
    <dbReference type="NCBI Taxonomy" id="2527966"/>
    <lineage>
        <taxon>Bacteria</taxon>
        <taxon>Pseudomonadati</taxon>
        <taxon>Planctomycetota</taxon>
        <taxon>Planctomycetia</taxon>
        <taxon>Pirellulales</taxon>
        <taxon>Pirellulaceae</taxon>
        <taxon>Novipirellula</taxon>
    </lineage>
</organism>
<dbReference type="GO" id="GO:0043138">
    <property type="term" value="F:3'-5' DNA helicase activity"/>
    <property type="evidence" value="ECO:0007669"/>
    <property type="project" value="TreeGrafter"/>
</dbReference>
<keyword evidence="8" id="KW-1185">Reference proteome</keyword>
<dbReference type="RefSeq" id="WP_197171581.1">
    <property type="nucleotide sequence ID" value="NZ_SJPY01000005.1"/>
</dbReference>